<keyword evidence="7 12" id="KW-1133">Transmembrane helix</keyword>
<evidence type="ECO:0000256" key="12">
    <source>
        <dbReference type="SAM" id="Phobius"/>
    </source>
</evidence>
<feature type="transmembrane region" description="Helical" evidence="12">
    <location>
        <begin position="66"/>
        <end position="86"/>
    </location>
</feature>
<dbReference type="GO" id="GO:0004222">
    <property type="term" value="F:metalloendopeptidase activity"/>
    <property type="evidence" value="ECO:0007669"/>
    <property type="project" value="InterPro"/>
</dbReference>
<evidence type="ECO:0000256" key="6">
    <source>
        <dbReference type="ARBA" id="ARBA00022833"/>
    </source>
</evidence>
<dbReference type="Pfam" id="PF01435">
    <property type="entry name" value="Peptidase_M48"/>
    <property type="match status" value="2"/>
</dbReference>
<evidence type="ECO:0000259" key="13">
    <source>
        <dbReference type="Pfam" id="PF01435"/>
    </source>
</evidence>
<gene>
    <name evidence="14" type="ORF">GOOTI_217_00170</name>
</gene>
<evidence type="ECO:0000256" key="11">
    <source>
        <dbReference type="SAM" id="MobiDB-lite"/>
    </source>
</evidence>
<evidence type="ECO:0000256" key="7">
    <source>
        <dbReference type="ARBA" id="ARBA00022989"/>
    </source>
</evidence>
<name>H5TSE8_GORO1</name>
<feature type="domain" description="Peptidase M48" evidence="13">
    <location>
        <begin position="217"/>
        <end position="302"/>
    </location>
</feature>
<evidence type="ECO:0000313" key="15">
    <source>
        <dbReference type="Proteomes" id="UP000005038"/>
    </source>
</evidence>
<dbReference type="CDD" id="cd07325">
    <property type="entry name" value="M48_Ste24p_like"/>
    <property type="match status" value="1"/>
</dbReference>
<organism evidence="14 15">
    <name type="scientific">Gordonia otitidis (strain DSM 44809 / CCUG 52243 / JCM 12355 / NBRC 100426 / IFM 10032)</name>
    <dbReference type="NCBI Taxonomy" id="1108044"/>
    <lineage>
        <taxon>Bacteria</taxon>
        <taxon>Bacillati</taxon>
        <taxon>Actinomycetota</taxon>
        <taxon>Actinomycetes</taxon>
        <taxon>Mycobacteriales</taxon>
        <taxon>Gordoniaceae</taxon>
        <taxon>Gordonia</taxon>
    </lineage>
</organism>
<dbReference type="PANTHER" id="PTHR43221:SF2">
    <property type="entry name" value="PROTEASE HTPX HOMOLOG"/>
    <property type="match status" value="1"/>
</dbReference>
<dbReference type="EMBL" id="BAFB01000217">
    <property type="protein sequence ID" value="GAB36406.1"/>
    <property type="molecule type" value="Genomic_DNA"/>
</dbReference>
<keyword evidence="8 10" id="KW-0482">Metalloprotease</keyword>
<dbReference type="STRING" id="1108044.GOOTI_217_00170"/>
<accession>H5TSE8</accession>
<evidence type="ECO:0000313" key="14">
    <source>
        <dbReference type="EMBL" id="GAB36406.1"/>
    </source>
</evidence>
<dbReference type="InterPro" id="IPR001915">
    <property type="entry name" value="Peptidase_M48"/>
</dbReference>
<keyword evidence="15" id="KW-1185">Reference proteome</keyword>
<dbReference type="RefSeq" id="WP_007240588.1">
    <property type="nucleotide sequence ID" value="NZ_BAFB01000217.1"/>
</dbReference>
<keyword evidence="6 10" id="KW-0862">Zinc</keyword>
<feature type="region of interest" description="Disordered" evidence="11">
    <location>
        <begin position="19"/>
        <end position="40"/>
    </location>
</feature>
<keyword evidence="3 12" id="KW-0812">Transmembrane</keyword>
<keyword evidence="5 10" id="KW-0378">Hydrolase</keyword>
<proteinExistence type="inferred from homology"/>
<reference evidence="14" key="1">
    <citation type="submission" date="2012-02" db="EMBL/GenBank/DDBJ databases">
        <title>Whole genome shotgun sequence of Gordonia otitidis NBRC 100426.</title>
        <authorList>
            <person name="Yoshida I."/>
            <person name="Hosoyama A."/>
            <person name="Tsuchikane K."/>
            <person name="Katsumata H."/>
            <person name="Yamazaki S."/>
            <person name="Fujita N."/>
        </authorList>
    </citation>
    <scope>NUCLEOTIDE SEQUENCE [LARGE SCALE GENOMIC DNA]</scope>
    <source>
        <strain evidence="14">NBRC 100426</strain>
    </source>
</reference>
<dbReference type="GO" id="GO:0006508">
    <property type="term" value="P:proteolysis"/>
    <property type="evidence" value="ECO:0007669"/>
    <property type="project" value="UniProtKB-KW"/>
</dbReference>
<evidence type="ECO:0000256" key="5">
    <source>
        <dbReference type="ARBA" id="ARBA00022801"/>
    </source>
</evidence>
<keyword evidence="9 12" id="KW-0472">Membrane</keyword>
<keyword evidence="4" id="KW-0479">Metal-binding</keyword>
<comment type="similarity">
    <text evidence="10">Belongs to the peptidase M48 family.</text>
</comment>
<feature type="domain" description="Peptidase M48" evidence="13">
    <location>
        <begin position="131"/>
        <end position="206"/>
    </location>
</feature>
<dbReference type="Proteomes" id="UP000005038">
    <property type="component" value="Unassembled WGS sequence"/>
</dbReference>
<evidence type="ECO:0000256" key="1">
    <source>
        <dbReference type="ARBA" id="ARBA00022475"/>
    </source>
</evidence>
<protein>
    <submittedName>
        <fullName evidence="14">Peptidase M48 family protein</fullName>
    </submittedName>
</protein>
<dbReference type="InterPro" id="IPR050083">
    <property type="entry name" value="HtpX_protease"/>
</dbReference>
<evidence type="ECO:0000256" key="9">
    <source>
        <dbReference type="ARBA" id="ARBA00023136"/>
    </source>
</evidence>
<keyword evidence="1" id="KW-1003">Cell membrane</keyword>
<sequence>MVATDVYAHSDHYRLNAVDDSSPIPNVPGLADPEPTESRYDPNRRWLTPAKYAGTPRLHPWEIPTLVVLILISALGYGAVLVLVMLGVFNQFALLALALPLLLFLIRGITYATPRVNGVQMTPTQFVEGYRMVVEAAARYGLEYVPDAYVVLGNGQINAFASGHGFRRYVVIYSDLFEIGGRARDPEALRFIIGHEVGHIAAGHTSYWRQLATSIGMQVPILGSLLSRAQEYSADNFGYYTQPAGAPRAMGVLSAGKYMLRAVDFDQLADRATHEKGFFVFLVNLLASHPVLTWRAAALRDRTRAGAILFRPKTIVRGVGSGNAIPVTPPPHPALVAEGSLPNGLETPPRL</sequence>
<dbReference type="GO" id="GO:0046872">
    <property type="term" value="F:metal ion binding"/>
    <property type="evidence" value="ECO:0007669"/>
    <property type="project" value="UniProtKB-KW"/>
</dbReference>
<dbReference type="Gene3D" id="3.30.2010.10">
    <property type="entry name" value="Metalloproteases ('zincins'), catalytic domain"/>
    <property type="match status" value="1"/>
</dbReference>
<evidence type="ECO:0000256" key="2">
    <source>
        <dbReference type="ARBA" id="ARBA00022670"/>
    </source>
</evidence>
<keyword evidence="2 10" id="KW-0645">Protease</keyword>
<feature type="transmembrane region" description="Helical" evidence="12">
    <location>
        <begin position="92"/>
        <end position="112"/>
    </location>
</feature>
<evidence type="ECO:0000256" key="3">
    <source>
        <dbReference type="ARBA" id="ARBA00022692"/>
    </source>
</evidence>
<evidence type="ECO:0000256" key="4">
    <source>
        <dbReference type="ARBA" id="ARBA00022723"/>
    </source>
</evidence>
<comment type="caution">
    <text evidence="14">The sequence shown here is derived from an EMBL/GenBank/DDBJ whole genome shotgun (WGS) entry which is preliminary data.</text>
</comment>
<comment type="cofactor">
    <cofactor evidence="10">
        <name>Zn(2+)</name>
        <dbReference type="ChEBI" id="CHEBI:29105"/>
    </cofactor>
    <text evidence="10">Binds 1 zinc ion per subunit.</text>
</comment>
<dbReference type="AlphaFoldDB" id="H5TSE8"/>
<feature type="region of interest" description="Disordered" evidence="11">
    <location>
        <begin position="327"/>
        <end position="351"/>
    </location>
</feature>
<dbReference type="PANTHER" id="PTHR43221">
    <property type="entry name" value="PROTEASE HTPX"/>
    <property type="match status" value="1"/>
</dbReference>
<evidence type="ECO:0000256" key="10">
    <source>
        <dbReference type="RuleBase" id="RU003983"/>
    </source>
</evidence>
<evidence type="ECO:0000256" key="8">
    <source>
        <dbReference type="ARBA" id="ARBA00023049"/>
    </source>
</evidence>